<evidence type="ECO:0000313" key="1">
    <source>
        <dbReference type="EMBL" id="MFB9527414.1"/>
    </source>
</evidence>
<name>A0ABV5PWG7_9ACTN</name>
<evidence type="ECO:0000313" key="2">
    <source>
        <dbReference type="Proteomes" id="UP001589646"/>
    </source>
</evidence>
<gene>
    <name evidence="1" type="ORF">ACFFRN_12390</name>
</gene>
<proteinExistence type="predicted"/>
<dbReference type="Proteomes" id="UP001589646">
    <property type="component" value="Unassembled WGS sequence"/>
</dbReference>
<keyword evidence="2" id="KW-1185">Reference proteome</keyword>
<comment type="caution">
    <text evidence="1">The sequence shown here is derived from an EMBL/GenBank/DDBJ whole genome shotgun (WGS) entry which is preliminary data.</text>
</comment>
<reference evidence="1 2" key="1">
    <citation type="submission" date="2024-09" db="EMBL/GenBank/DDBJ databases">
        <authorList>
            <person name="Sun Q."/>
            <person name="Mori K."/>
        </authorList>
    </citation>
    <scope>NUCLEOTIDE SEQUENCE [LARGE SCALE GENOMIC DNA]</scope>
    <source>
        <strain evidence="1 2">JCM 3323</strain>
    </source>
</reference>
<protein>
    <submittedName>
        <fullName evidence="1">Uncharacterized protein</fullName>
    </submittedName>
</protein>
<accession>A0ABV5PWG7</accession>
<dbReference type="EMBL" id="JBHMCE010000004">
    <property type="protein sequence ID" value="MFB9527414.1"/>
    <property type="molecule type" value="Genomic_DNA"/>
</dbReference>
<sequence>MTALAFGLEARPTRRRAASTPVVTVREPCYSEKHPPLAMGCARCGHPPYLHGCDVIGEHEYVVPSAELMAERLSLYVSLGLHRRRMSDAQPIRDHQCARATVELVEEITEVLDDVEAELGLSAAAADDPEVERELVDELGAAVLGA</sequence>
<organism evidence="1 2">
    <name type="scientific">Nonomuraea roseola</name>
    <dbReference type="NCBI Taxonomy" id="46179"/>
    <lineage>
        <taxon>Bacteria</taxon>
        <taxon>Bacillati</taxon>
        <taxon>Actinomycetota</taxon>
        <taxon>Actinomycetes</taxon>
        <taxon>Streptosporangiales</taxon>
        <taxon>Streptosporangiaceae</taxon>
        <taxon>Nonomuraea</taxon>
    </lineage>
</organism>
<dbReference type="RefSeq" id="WP_346127447.1">
    <property type="nucleotide sequence ID" value="NZ_BAAAXC010000015.1"/>
</dbReference>